<dbReference type="PIRSF" id="PIRSF037350">
    <property type="entry name" value="Mtase_ZK1128_prd"/>
    <property type="match status" value="1"/>
</dbReference>
<dbReference type="AlphaFoldDB" id="A0A0N5B8X6"/>
<dbReference type="STRING" id="174720.A0A0N5B8X6"/>
<dbReference type="GO" id="GO:0070475">
    <property type="term" value="P:rRNA base methylation"/>
    <property type="evidence" value="ECO:0007669"/>
    <property type="project" value="TreeGrafter"/>
</dbReference>
<dbReference type="Pfam" id="PF05971">
    <property type="entry name" value="Methyltransf_10"/>
    <property type="match status" value="1"/>
</dbReference>
<proteinExistence type="inferred from homology"/>
<protein>
    <recommendedName>
        <fullName evidence="5">U6 small nuclear RNA (adenine-(43)-N(6))-methyltransferase</fullName>
        <ecNumber evidence="5">2.1.1.-</ecNumber>
    </recommendedName>
</protein>
<dbReference type="EC" id="2.1.1.-" evidence="5"/>
<dbReference type="PANTHER" id="PTHR13393:SF0">
    <property type="entry name" value="RNA N6-ADENOSINE-METHYLTRANSFERASE METTL16"/>
    <property type="match status" value="1"/>
</dbReference>
<keyword evidence="4 6" id="KW-0949">S-adenosyl-L-methionine</keyword>
<dbReference type="InterPro" id="IPR010286">
    <property type="entry name" value="METTL16/RlmF"/>
</dbReference>
<feature type="binding site" evidence="6">
    <location>
        <position position="76"/>
    </location>
    <ligand>
        <name>S-adenosyl-L-methionine</name>
        <dbReference type="ChEBI" id="CHEBI:59789"/>
    </ligand>
</feature>
<keyword evidence="3 5" id="KW-0808">Transferase</keyword>
<feature type="binding site" evidence="6">
    <location>
        <position position="126"/>
    </location>
    <ligand>
        <name>S-adenosyl-L-methionine</name>
        <dbReference type="ChEBI" id="CHEBI:59789"/>
    </ligand>
</feature>
<evidence type="ECO:0000313" key="7">
    <source>
        <dbReference type="Proteomes" id="UP000046392"/>
    </source>
</evidence>
<evidence type="ECO:0000256" key="4">
    <source>
        <dbReference type="ARBA" id="ARBA00022691"/>
    </source>
</evidence>
<evidence type="ECO:0000313" key="8">
    <source>
        <dbReference type="WBParaSite" id="SPAL_0000249800.1"/>
    </source>
</evidence>
<evidence type="ECO:0000256" key="1">
    <source>
        <dbReference type="ARBA" id="ARBA00005878"/>
    </source>
</evidence>
<sequence>MHPRNVFFNNDPDFNGLAMKYEELRKVCRLNKKGKFQVNFQDHDSSRVVAEVLLKEYFSLDVSFNRNHLIPRISNRLDYLLIIEDFLKTNFKETEQFYGIDIGVGANCIYPLLGTQIMKWNFIGIDIDDEAIVEGNKIISNNNLTSKILLIKKDEVNDNNTFALGVKNIPENAKIFSICNPPFFDDKEVDRRFVGSDGLMINMFTSERHPPSSTTVARGNELSTTGGEVKFIEKMIEDSQDEVVSKRISLFTSLIGKKKSIKMIEDILENINCCWYKFYEMRHGKTSRWIVMWTFTENHTFPTQNWRKRKNT</sequence>
<dbReference type="GO" id="GO:0008168">
    <property type="term" value="F:methyltransferase activity"/>
    <property type="evidence" value="ECO:0007669"/>
    <property type="project" value="UniProtKB-UniRule"/>
</dbReference>
<dbReference type="GO" id="GO:0005634">
    <property type="term" value="C:nucleus"/>
    <property type="evidence" value="ECO:0007669"/>
    <property type="project" value="TreeGrafter"/>
</dbReference>
<dbReference type="Proteomes" id="UP000046392">
    <property type="component" value="Unplaced"/>
</dbReference>
<name>A0A0N5B8X6_STREA</name>
<accession>A0A0N5B8X6</accession>
<organism evidence="7 8">
    <name type="scientific">Strongyloides papillosus</name>
    <name type="common">Intestinal threadworm</name>
    <dbReference type="NCBI Taxonomy" id="174720"/>
    <lineage>
        <taxon>Eukaryota</taxon>
        <taxon>Metazoa</taxon>
        <taxon>Ecdysozoa</taxon>
        <taxon>Nematoda</taxon>
        <taxon>Chromadorea</taxon>
        <taxon>Rhabditida</taxon>
        <taxon>Tylenchina</taxon>
        <taxon>Panagrolaimomorpha</taxon>
        <taxon>Strongyloidoidea</taxon>
        <taxon>Strongyloididae</taxon>
        <taxon>Strongyloides</taxon>
    </lineage>
</organism>
<reference evidence="8" key="1">
    <citation type="submission" date="2017-02" db="UniProtKB">
        <authorList>
            <consortium name="WormBaseParasite"/>
        </authorList>
    </citation>
    <scope>IDENTIFICATION</scope>
</reference>
<dbReference type="PANTHER" id="PTHR13393">
    <property type="entry name" value="SAM-DEPENDENT METHYLTRANSFERASE"/>
    <property type="match status" value="1"/>
</dbReference>
<comment type="similarity">
    <text evidence="1 5">Belongs to the methyltransferase superfamily. METTL16/RlmF family.</text>
</comment>
<dbReference type="InterPro" id="IPR029063">
    <property type="entry name" value="SAM-dependent_MTases_sf"/>
</dbReference>
<dbReference type="InterPro" id="IPR017182">
    <property type="entry name" value="METTL16/PsiM"/>
</dbReference>
<dbReference type="SUPFAM" id="SSF53335">
    <property type="entry name" value="S-adenosyl-L-methionine-dependent methyltransferases"/>
    <property type="match status" value="1"/>
</dbReference>
<evidence type="ECO:0000256" key="5">
    <source>
        <dbReference type="PIRNR" id="PIRNR037350"/>
    </source>
</evidence>
<feature type="binding site" evidence="6">
    <location>
        <position position="103"/>
    </location>
    <ligand>
        <name>S-adenosyl-L-methionine</name>
        <dbReference type="ChEBI" id="CHEBI:59789"/>
    </ligand>
</feature>
<dbReference type="Gene3D" id="3.40.50.150">
    <property type="entry name" value="Vaccinia Virus protein VP39"/>
    <property type="match status" value="1"/>
</dbReference>
<keyword evidence="2 5" id="KW-0489">Methyltransferase</keyword>
<keyword evidence="7" id="KW-1185">Reference proteome</keyword>
<dbReference type="WBParaSite" id="SPAL_0000249800.1">
    <property type="protein sequence ID" value="SPAL_0000249800.1"/>
    <property type="gene ID" value="SPAL_0000249800"/>
</dbReference>
<feature type="binding site" evidence="6">
    <location>
        <position position="180"/>
    </location>
    <ligand>
        <name>S-adenosyl-L-methionine</name>
        <dbReference type="ChEBI" id="CHEBI:59789"/>
    </ligand>
</feature>
<evidence type="ECO:0000256" key="3">
    <source>
        <dbReference type="ARBA" id="ARBA00022679"/>
    </source>
</evidence>
<evidence type="ECO:0000256" key="6">
    <source>
        <dbReference type="PIRSR" id="PIRSR037350-1"/>
    </source>
</evidence>
<evidence type="ECO:0000256" key="2">
    <source>
        <dbReference type="ARBA" id="ARBA00022603"/>
    </source>
</evidence>